<dbReference type="EMBL" id="BGPR01028863">
    <property type="protein sequence ID" value="GBO00288.1"/>
    <property type="molecule type" value="Genomic_DNA"/>
</dbReference>
<evidence type="ECO:0000313" key="3">
    <source>
        <dbReference type="Proteomes" id="UP000499080"/>
    </source>
</evidence>
<keyword evidence="1" id="KW-0812">Transmembrane</keyword>
<name>A0A4Y2TIA6_ARAVE</name>
<evidence type="ECO:0000313" key="2">
    <source>
        <dbReference type="EMBL" id="GBO00288.1"/>
    </source>
</evidence>
<proteinExistence type="predicted"/>
<feature type="transmembrane region" description="Helical" evidence="1">
    <location>
        <begin position="106"/>
        <end position="127"/>
    </location>
</feature>
<organism evidence="2 3">
    <name type="scientific">Araneus ventricosus</name>
    <name type="common">Orbweaver spider</name>
    <name type="synonym">Epeira ventricosa</name>
    <dbReference type="NCBI Taxonomy" id="182803"/>
    <lineage>
        <taxon>Eukaryota</taxon>
        <taxon>Metazoa</taxon>
        <taxon>Ecdysozoa</taxon>
        <taxon>Arthropoda</taxon>
        <taxon>Chelicerata</taxon>
        <taxon>Arachnida</taxon>
        <taxon>Araneae</taxon>
        <taxon>Araneomorphae</taxon>
        <taxon>Entelegynae</taxon>
        <taxon>Araneoidea</taxon>
        <taxon>Araneidae</taxon>
        <taxon>Araneus</taxon>
    </lineage>
</organism>
<gene>
    <name evidence="2" type="ORF">AVEN_109234_1</name>
</gene>
<evidence type="ECO:0000256" key="1">
    <source>
        <dbReference type="SAM" id="Phobius"/>
    </source>
</evidence>
<dbReference type="Proteomes" id="UP000499080">
    <property type="component" value="Unassembled WGS sequence"/>
</dbReference>
<sequence length="139" mass="15326">MTLFHQSGSRSADGFVRWYDVVNRQVVAWCKGFPSFPQPQESLLLMLNLLRYVGNGPWPVTNIISGLCHGVEVVLTFGKTLRTLLPVSPLSHSFCQRMMDSFCSRLLIWFLGAGMNVGIPSCVAFLASTSAASLPLYPT</sequence>
<keyword evidence="1" id="KW-0472">Membrane</keyword>
<protein>
    <submittedName>
        <fullName evidence="2">Uncharacterized protein</fullName>
    </submittedName>
</protein>
<keyword evidence="3" id="KW-1185">Reference proteome</keyword>
<comment type="caution">
    <text evidence="2">The sequence shown here is derived from an EMBL/GenBank/DDBJ whole genome shotgun (WGS) entry which is preliminary data.</text>
</comment>
<keyword evidence="1" id="KW-1133">Transmembrane helix</keyword>
<reference evidence="2 3" key="1">
    <citation type="journal article" date="2019" name="Sci. Rep.">
        <title>Orb-weaving spider Araneus ventricosus genome elucidates the spidroin gene catalogue.</title>
        <authorList>
            <person name="Kono N."/>
            <person name="Nakamura H."/>
            <person name="Ohtoshi R."/>
            <person name="Moran D.A.P."/>
            <person name="Shinohara A."/>
            <person name="Yoshida Y."/>
            <person name="Fujiwara M."/>
            <person name="Mori M."/>
            <person name="Tomita M."/>
            <person name="Arakawa K."/>
        </authorList>
    </citation>
    <scope>NUCLEOTIDE SEQUENCE [LARGE SCALE GENOMIC DNA]</scope>
</reference>
<dbReference type="AlphaFoldDB" id="A0A4Y2TIA6"/>
<accession>A0A4Y2TIA6</accession>